<gene>
    <name evidence="1" type="ORF">DPEC_G00007980</name>
</gene>
<evidence type="ECO:0000313" key="1">
    <source>
        <dbReference type="EMBL" id="KAJ8016510.1"/>
    </source>
</evidence>
<protein>
    <submittedName>
        <fullName evidence="1">Uncharacterized protein</fullName>
    </submittedName>
</protein>
<comment type="caution">
    <text evidence="1">The sequence shown here is derived from an EMBL/GenBank/DDBJ whole genome shotgun (WGS) entry which is preliminary data.</text>
</comment>
<dbReference type="EMBL" id="CM055728">
    <property type="protein sequence ID" value="KAJ8016510.1"/>
    <property type="molecule type" value="Genomic_DNA"/>
</dbReference>
<organism evidence="1 2">
    <name type="scientific">Dallia pectoralis</name>
    <name type="common">Alaska blackfish</name>
    <dbReference type="NCBI Taxonomy" id="75939"/>
    <lineage>
        <taxon>Eukaryota</taxon>
        <taxon>Metazoa</taxon>
        <taxon>Chordata</taxon>
        <taxon>Craniata</taxon>
        <taxon>Vertebrata</taxon>
        <taxon>Euteleostomi</taxon>
        <taxon>Actinopterygii</taxon>
        <taxon>Neopterygii</taxon>
        <taxon>Teleostei</taxon>
        <taxon>Protacanthopterygii</taxon>
        <taxon>Esociformes</taxon>
        <taxon>Umbridae</taxon>
        <taxon>Dallia</taxon>
    </lineage>
</organism>
<dbReference type="Proteomes" id="UP001157502">
    <property type="component" value="Chromosome 1"/>
</dbReference>
<reference evidence="1" key="1">
    <citation type="submission" date="2021-05" db="EMBL/GenBank/DDBJ databases">
        <authorList>
            <person name="Pan Q."/>
            <person name="Jouanno E."/>
            <person name="Zahm M."/>
            <person name="Klopp C."/>
            <person name="Cabau C."/>
            <person name="Louis A."/>
            <person name="Berthelot C."/>
            <person name="Parey E."/>
            <person name="Roest Crollius H."/>
            <person name="Montfort J."/>
            <person name="Robinson-Rechavi M."/>
            <person name="Bouchez O."/>
            <person name="Lampietro C."/>
            <person name="Lopez Roques C."/>
            <person name="Donnadieu C."/>
            <person name="Postlethwait J."/>
            <person name="Bobe J."/>
            <person name="Dillon D."/>
            <person name="Chandos A."/>
            <person name="von Hippel F."/>
            <person name="Guiguen Y."/>
        </authorList>
    </citation>
    <scope>NUCLEOTIDE SEQUENCE</scope>
    <source>
        <strain evidence="1">YG-Jan2019</strain>
    </source>
</reference>
<name>A0ACC2HLJ4_DALPE</name>
<sequence length="275" mass="31292">MARWRESIRIWGGYQPVLAPWQQSQADTGVAAVDEWFRRAEATWDATHTHLQHAKQRQKTSADRRRSEAPVYTPGDRVWLSTRNLPVRLPCRKLGPRFVGPFKVLRRVNEGAGDPPPPPLDIEGAPAYTVGDIINSRRRGGDLQYLVEWEGYGPEERCWVPARDVLDSNLLEDFHRRCPDRSAPRPLGRPRGRGRRAAGAVRQEGEYCENSLRSQCAAPCWRASAVVLLSLLSHHRYLLPLHTLFSLVITTPGVHYLISVLFKFPVFGLVFVWNC</sequence>
<proteinExistence type="predicted"/>
<accession>A0ACC2HLJ4</accession>
<evidence type="ECO:0000313" key="2">
    <source>
        <dbReference type="Proteomes" id="UP001157502"/>
    </source>
</evidence>
<keyword evidence="2" id="KW-1185">Reference proteome</keyword>